<evidence type="ECO:0000259" key="5">
    <source>
        <dbReference type="Pfam" id="PF19278"/>
    </source>
</evidence>
<dbReference type="InterPro" id="IPR045079">
    <property type="entry name" value="Oxoprolinase-like"/>
</dbReference>
<proteinExistence type="inferred from homology"/>
<accession>A0ABW4XKC1</accession>
<gene>
    <name evidence="6" type="ORF">ACFSJ3_08175</name>
</gene>
<evidence type="ECO:0000313" key="7">
    <source>
        <dbReference type="Proteomes" id="UP001597380"/>
    </source>
</evidence>
<evidence type="ECO:0000259" key="2">
    <source>
        <dbReference type="Pfam" id="PF01968"/>
    </source>
</evidence>
<evidence type="ECO:0000259" key="3">
    <source>
        <dbReference type="Pfam" id="PF02538"/>
    </source>
</evidence>
<dbReference type="Pfam" id="PF01968">
    <property type="entry name" value="Hydantoinase_A"/>
    <property type="match status" value="1"/>
</dbReference>
<dbReference type="Pfam" id="PF02538">
    <property type="entry name" value="Hydantoinase_B"/>
    <property type="match status" value="1"/>
</dbReference>
<dbReference type="PANTHER" id="PTHR11365">
    <property type="entry name" value="5-OXOPROLINASE RELATED"/>
    <property type="match status" value="1"/>
</dbReference>
<feature type="domain" description="Hydantoinase B/oxoprolinase" evidence="3">
    <location>
        <begin position="695"/>
        <end position="1201"/>
    </location>
</feature>
<comment type="caution">
    <text evidence="6">The sequence shown here is derived from an EMBL/GenBank/DDBJ whole genome shotgun (WGS) entry which is preliminary data.</text>
</comment>
<dbReference type="InterPro" id="IPR049517">
    <property type="entry name" value="ACX-like_C"/>
</dbReference>
<dbReference type="PANTHER" id="PTHR11365:SF23">
    <property type="entry name" value="HYPOTHETICAL 5-OXOPROLINASE (EUROFUNG)-RELATED"/>
    <property type="match status" value="1"/>
</dbReference>
<reference evidence="7" key="1">
    <citation type="journal article" date="2019" name="Int. J. Syst. Evol. Microbiol.">
        <title>The Global Catalogue of Microorganisms (GCM) 10K type strain sequencing project: providing services to taxonomists for standard genome sequencing and annotation.</title>
        <authorList>
            <consortium name="The Broad Institute Genomics Platform"/>
            <consortium name="The Broad Institute Genome Sequencing Center for Infectious Disease"/>
            <person name="Wu L."/>
            <person name="Ma J."/>
        </authorList>
    </citation>
    <scope>NUCLEOTIDE SEQUENCE [LARGE SCALE GENOMIC DNA]</scope>
    <source>
        <strain evidence="7">CGMCC 1.10992</strain>
    </source>
</reference>
<evidence type="ECO:0000313" key="6">
    <source>
        <dbReference type="EMBL" id="MFD2095956.1"/>
    </source>
</evidence>
<feature type="domain" description="Hydantoinase/oxoprolinase N-terminal" evidence="4">
    <location>
        <begin position="8"/>
        <end position="187"/>
    </location>
</feature>
<dbReference type="EMBL" id="JBHUHT010000011">
    <property type="protein sequence ID" value="MFD2095956.1"/>
    <property type="molecule type" value="Genomic_DNA"/>
</dbReference>
<dbReference type="Pfam" id="PF19278">
    <property type="entry name" value="Hydant_A_C"/>
    <property type="match status" value="1"/>
</dbReference>
<comment type="similarity">
    <text evidence="1">Belongs to the oxoprolinase family.</text>
</comment>
<protein>
    <submittedName>
        <fullName evidence="6">Hydantoinase B/oxoprolinase family protein</fullName>
    </submittedName>
</protein>
<dbReference type="RefSeq" id="WP_345340820.1">
    <property type="nucleotide sequence ID" value="NZ_BAABLI010000017.1"/>
</dbReference>
<sequence length="1205" mass="129768">MHSTGWQFWIDRGGTFTDIVAIDPQGHAHQHKLLSENPSQYQDAALQGIRDLIQLDRQQALTDAAIDSVKMGTTVATNALLERKGDDTALVITQGFKDALVIGYQHRAELFHLRVSRPEPLYKIVVEAAERVDHDGTVVTPLDLIALKQDLEKVYQQGIRAIAIAFIHGYEFPAHELAAEQLAKEIGFTQISVSHQVSPLIKLISRGETTVVDAYLSPILRRYIDRIDQALGHSQLQFMQSSGGLTEAHRFQGKDAILSGPAGGVVGMVETAREAGFDKVIGFDMGGTSTDVSLFNGEYERSFDTEVAGVRMRAPMMSIHTVAAGGGSILSYDGSRFTVGPESAGAFPGPASYRNGGPLTVTDINVLLGKIQPDFFPKLFGPNSDEALDHKTVTDKFAALAAQVSQAQGKSLTPEQVASGFLRIAVTHMANAIKKISTQRGHDVSEYAMACFGGAGAQHACLVAEQLGIPTVFIHRLSGVLSAYGMGLAQVTEIQQKTVELPLSSLSQSSLSSLINELSAATEAALSQQDIAKAEIETSVHLRLRYQGSDTQLRIPLGTNKEITKAFHHQHLSQFGFVQSAPLILAAVEVESREGKTVSLNHAADNQQPVSDALKATDVRPVFFTDKWYQTPFYKRSEISVGTTISGPAILLEPSTTVVVEPGWVAQLKNSEQLVLVRSKAHYRSEDLTIGSRPDPIMLEVFNNLFMHIAEQMGTTLQQTASSVNIKERLDFSCAIFDTQGDLVANAPHMPVHLGSMSESVRHVCEQNASTLRPGDSVMLNSPYHGGTHLPDVTVVSPLFDEAGEQILFYVASRGHHADIGGITPGSMPAHSQSIEQEGILFENFFLVRNGDLELEALRSKLAASPYPARDPEQNIADLKAQLAANQRGIKELGAMLDHFGVVGVQAYMKHVQDYAELCVRQAIEKLSDGEACIETDDGSQIRVKVSVDRVQNTATLDFSGTSAQHSSNFNAPQAITKAVVLYVFRSLVDAPIPLNSGCLKPLQIIIPADSMLAPVFPAAVVAGNVETSQCITDVLLSALGVQAGSQGTMNNLTFGNQKHQYYETLCGGTGAGPDFNGCDAIHSHMTNSRLTDPEVLESRYPVRLESFSIRQGSGGQGVHTGGNGVQRTLRFKEAMTVSLLGNRRTVPPQGLKGGQAGSCGENVLLPSVGEQMKLPACCQVEVEAGDCLEIRTPGGGGYGTKDKS</sequence>
<evidence type="ECO:0000256" key="1">
    <source>
        <dbReference type="ARBA" id="ARBA00010403"/>
    </source>
</evidence>
<dbReference type="Proteomes" id="UP001597380">
    <property type="component" value="Unassembled WGS sequence"/>
</dbReference>
<dbReference type="InterPro" id="IPR008040">
    <property type="entry name" value="Hydant_A_N"/>
</dbReference>
<feature type="domain" description="Hydantoinase A/oxoprolinase" evidence="2">
    <location>
        <begin position="206"/>
        <end position="493"/>
    </location>
</feature>
<dbReference type="InterPro" id="IPR002821">
    <property type="entry name" value="Hydantoinase_A"/>
</dbReference>
<evidence type="ECO:0000259" key="4">
    <source>
        <dbReference type="Pfam" id="PF05378"/>
    </source>
</evidence>
<dbReference type="InterPro" id="IPR003692">
    <property type="entry name" value="Hydantoinase_B"/>
</dbReference>
<name>A0ABW4XKC1_9GAMM</name>
<feature type="domain" description="Acetophenone carboxylase-like C-terminal" evidence="5">
    <location>
        <begin position="600"/>
        <end position="670"/>
    </location>
</feature>
<keyword evidence="7" id="KW-1185">Reference proteome</keyword>
<organism evidence="6 7">
    <name type="scientific">Corallincola platygyrae</name>
    <dbReference type="NCBI Taxonomy" id="1193278"/>
    <lineage>
        <taxon>Bacteria</taxon>
        <taxon>Pseudomonadati</taxon>
        <taxon>Pseudomonadota</taxon>
        <taxon>Gammaproteobacteria</taxon>
        <taxon>Alteromonadales</taxon>
        <taxon>Psychromonadaceae</taxon>
        <taxon>Corallincola</taxon>
    </lineage>
</organism>
<dbReference type="Pfam" id="PF05378">
    <property type="entry name" value="Hydant_A_N"/>
    <property type="match status" value="1"/>
</dbReference>